<dbReference type="KEGG" id="jas:FJQ89_06620"/>
<dbReference type="AlphaFoldDB" id="A0A4Y6RCK5"/>
<name>A0A4Y6RCK5_9BURK</name>
<dbReference type="EMBL" id="CP041185">
    <property type="protein sequence ID" value="QDG70130.1"/>
    <property type="molecule type" value="Genomic_DNA"/>
</dbReference>
<dbReference type="InterPro" id="IPR018632">
    <property type="entry name" value="AAA-associated_dom_C"/>
</dbReference>
<proteinExistence type="predicted"/>
<reference evidence="1 2" key="1">
    <citation type="submission" date="2019-06" db="EMBL/GenBank/DDBJ databases">
        <title>Complete genome sequence of Janthinobacterium sp. SNU WT3 isolated from diseased rainbow trout.</title>
        <authorList>
            <person name="Oh W.T."/>
            <person name="Park S.C."/>
        </authorList>
    </citation>
    <scope>NUCLEOTIDE SEQUENCE [LARGE SCALE GENOMIC DNA]</scope>
    <source>
        <strain evidence="1 2">SNU WT3</strain>
    </source>
</reference>
<evidence type="ECO:0000313" key="2">
    <source>
        <dbReference type="Proteomes" id="UP000316665"/>
    </source>
</evidence>
<sequence length="89" mass="10236">MDEVFSALGLLSLRYADAEHVLRQDVFGQQRPPHLPLTARIRQQLEQEPTGTAPEEPFVELMEGVFRTDETKRVREVAVDRGRYGEVQE</sequence>
<dbReference type="Pfam" id="PF09821">
    <property type="entry name" value="AAA_assoc_C"/>
    <property type="match status" value="1"/>
</dbReference>
<accession>A0A4Y6RCK5</accession>
<gene>
    <name evidence="1" type="ORF">FJQ89_06620</name>
</gene>
<dbReference type="RefSeq" id="WP_141169562.1">
    <property type="nucleotide sequence ID" value="NZ_CP041185.1"/>
</dbReference>
<evidence type="ECO:0000313" key="1">
    <source>
        <dbReference type="EMBL" id="QDG70130.1"/>
    </source>
</evidence>
<protein>
    <submittedName>
        <fullName evidence="1">Uncharacterized protein</fullName>
    </submittedName>
</protein>
<keyword evidence="2" id="KW-1185">Reference proteome</keyword>
<organism evidence="1 2">
    <name type="scientific">Janthinobacterium tructae</name>
    <dbReference type="NCBI Taxonomy" id="2590869"/>
    <lineage>
        <taxon>Bacteria</taxon>
        <taxon>Pseudomonadati</taxon>
        <taxon>Pseudomonadota</taxon>
        <taxon>Betaproteobacteria</taxon>
        <taxon>Burkholderiales</taxon>
        <taxon>Oxalobacteraceae</taxon>
        <taxon>Janthinobacterium</taxon>
    </lineage>
</organism>
<dbReference type="Proteomes" id="UP000316665">
    <property type="component" value="Chromosome"/>
</dbReference>